<proteinExistence type="predicted"/>
<name>A0ABV9KSP9_9BACT</name>
<sequence length="190" mass="22446">MINLNKLPQNVALFMPLHQQAIVKDPECCDEHKSTIDMLDKEIEEIPKESQSFTGEQIAERGSYYDCLVVYAHFFYAGCDWFILNWDRENEIVYCYAILNGDTQMSELGTTYLSDLTGHGRIELDFYWSQCSLAQALYDKYPEDFAEPHISKQIPKKKKDWRAKIVLKYQLNNKRKHGKRTTKRRYRNSK</sequence>
<evidence type="ECO:0000313" key="1">
    <source>
        <dbReference type="EMBL" id="MFC4672711.1"/>
    </source>
</evidence>
<dbReference type="RefSeq" id="WP_379993907.1">
    <property type="nucleotide sequence ID" value="NZ_JBHSGN010000024.1"/>
</dbReference>
<reference evidence="2" key="1">
    <citation type="journal article" date="2019" name="Int. J. Syst. Evol. Microbiol.">
        <title>The Global Catalogue of Microorganisms (GCM) 10K type strain sequencing project: providing services to taxonomists for standard genome sequencing and annotation.</title>
        <authorList>
            <consortium name="The Broad Institute Genomics Platform"/>
            <consortium name="The Broad Institute Genome Sequencing Center for Infectious Disease"/>
            <person name="Wu L."/>
            <person name="Ma J."/>
        </authorList>
    </citation>
    <scope>NUCLEOTIDE SEQUENCE [LARGE SCALE GENOMIC DNA]</scope>
    <source>
        <strain evidence="2">CCUG 66188</strain>
    </source>
</reference>
<dbReference type="EMBL" id="JBHSGN010000024">
    <property type="protein sequence ID" value="MFC4672711.1"/>
    <property type="molecule type" value="Genomic_DNA"/>
</dbReference>
<organism evidence="1 2">
    <name type="scientific">Dysgonomonas termitidis</name>
    <dbReference type="NCBI Taxonomy" id="1516126"/>
    <lineage>
        <taxon>Bacteria</taxon>
        <taxon>Pseudomonadati</taxon>
        <taxon>Bacteroidota</taxon>
        <taxon>Bacteroidia</taxon>
        <taxon>Bacteroidales</taxon>
        <taxon>Dysgonomonadaceae</taxon>
        <taxon>Dysgonomonas</taxon>
    </lineage>
</organism>
<dbReference type="Proteomes" id="UP001596023">
    <property type="component" value="Unassembled WGS sequence"/>
</dbReference>
<evidence type="ECO:0008006" key="3">
    <source>
        <dbReference type="Google" id="ProtNLM"/>
    </source>
</evidence>
<accession>A0ABV9KSP9</accession>
<protein>
    <recommendedName>
        <fullName evidence="3">DUF2958 domain-containing protein</fullName>
    </recommendedName>
</protein>
<comment type="caution">
    <text evidence="1">The sequence shown here is derived from an EMBL/GenBank/DDBJ whole genome shotgun (WGS) entry which is preliminary data.</text>
</comment>
<gene>
    <name evidence="1" type="ORF">ACFO6W_03285</name>
</gene>
<keyword evidence="2" id="KW-1185">Reference proteome</keyword>
<evidence type="ECO:0000313" key="2">
    <source>
        <dbReference type="Proteomes" id="UP001596023"/>
    </source>
</evidence>